<evidence type="ECO:0000256" key="11">
    <source>
        <dbReference type="ARBA" id="ARBA00051293"/>
    </source>
</evidence>
<evidence type="ECO:0000256" key="16">
    <source>
        <dbReference type="ARBA" id="ARBA00083575"/>
    </source>
</evidence>
<evidence type="ECO:0000256" key="8">
    <source>
        <dbReference type="ARBA" id="ARBA00023128"/>
    </source>
</evidence>
<dbReference type="PANTHER" id="PTHR11941:SF45">
    <property type="entry name" value="ENOYL-COA DELTA ISOMERASE 1, MITOCHONDRIAL"/>
    <property type="match status" value="1"/>
</dbReference>
<dbReference type="Pfam" id="PF00378">
    <property type="entry name" value="ECH_1"/>
    <property type="match status" value="1"/>
</dbReference>
<name>A0AAV4Q3L8_CAEEX</name>
<sequence length="240" mass="27163">MQRPPVNSLNLELLEQITAAIKDLEKKKFRGMILSSNSPTVFSAGLDITEMYKPKEERLRKFWVALQTMWKTLYLTPMVTIAAINGHAPAGGCLVSLSCDHSIMVKSRASIGLNETMLGIVAPKWFRAVYINSLGFRKAEHALKLGKMFTPEEAQKLGLVNELVDSPSDVLSKAQEELDRFMKIPAAALQMTKLSLRKPHVDELISYEKQELEEIVYFVSQEETQKLLGKYFESLKDKKK</sequence>
<keyword evidence="18" id="KW-1185">Reference proteome</keyword>
<evidence type="ECO:0000256" key="6">
    <source>
        <dbReference type="ARBA" id="ARBA00022990"/>
    </source>
</evidence>
<keyword evidence="6" id="KW-0007">Acetylation</keyword>
<gene>
    <name evidence="17" type="primary">Eci1</name>
    <name evidence="17" type="ORF">CEXT_253621</name>
</gene>
<evidence type="ECO:0000256" key="15">
    <source>
        <dbReference type="ARBA" id="ARBA00068317"/>
    </source>
</evidence>
<dbReference type="InterPro" id="IPR029045">
    <property type="entry name" value="ClpP/crotonase-like_dom_sf"/>
</dbReference>
<evidence type="ECO:0000256" key="4">
    <source>
        <dbReference type="ARBA" id="ARBA00022832"/>
    </source>
</evidence>
<dbReference type="Gene3D" id="6.10.250.170">
    <property type="match status" value="1"/>
</dbReference>
<evidence type="ECO:0000256" key="14">
    <source>
        <dbReference type="ARBA" id="ARBA00056147"/>
    </source>
</evidence>
<evidence type="ECO:0000256" key="9">
    <source>
        <dbReference type="ARBA" id="ARBA00023235"/>
    </source>
</evidence>
<protein>
    <recommendedName>
        <fullName evidence="15">Enoyl-CoA delta isomerase 1, mitochondrial</fullName>
    </recommendedName>
    <alternativeName>
        <fullName evidence="16">3,2-trans-enoyl-CoA isomerase</fullName>
    </alternativeName>
</protein>
<dbReference type="Proteomes" id="UP001054945">
    <property type="component" value="Unassembled WGS sequence"/>
</dbReference>
<dbReference type="AlphaFoldDB" id="A0AAV4Q3L8"/>
<dbReference type="GO" id="GO:0005759">
    <property type="term" value="C:mitochondrial matrix"/>
    <property type="evidence" value="ECO:0007669"/>
    <property type="project" value="UniProtKB-SubCell"/>
</dbReference>
<keyword evidence="8" id="KW-0496">Mitochondrion</keyword>
<keyword evidence="5" id="KW-0809">Transit peptide</keyword>
<dbReference type="SUPFAM" id="SSF52096">
    <property type="entry name" value="ClpP/crotonase"/>
    <property type="match status" value="1"/>
</dbReference>
<dbReference type="PANTHER" id="PTHR11941">
    <property type="entry name" value="ENOYL-COA HYDRATASE-RELATED"/>
    <property type="match status" value="1"/>
</dbReference>
<comment type="catalytic activity">
    <reaction evidence="10">
        <text>(3Z)-decenoyl-CoA = (2E)-decenoyl-CoA</text>
        <dbReference type="Rhea" id="RHEA:77195"/>
        <dbReference type="ChEBI" id="CHEBI:61406"/>
        <dbReference type="ChEBI" id="CHEBI:195601"/>
    </reaction>
    <physiologicalReaction direction="left-to-right" evidence="10">
        <dbReference type="Rhea" id="RHEA:77196"/>
    </physiologicalReaction>
</comment>
<dbReference type="InterPro" id="IPR001753">
    <property type="entry name" value="Enoyl-CoA_hydra/iso"/>
</dbReference>
<dbReference type="FunFam" id="3.90.226.10:FF:000034">
    <property type="entry name" value="Enoyl-CoA delta isomerase 1"/>
    <property type="match status" value="1"/>
</dbReference>
<accession>A0AAV4Q3L8</accession>
<evidence type="ECO:0000256" key="3">
    <source>
        <dbReference type="ARBA" id="ARBA00011233"/>
    </source>
</evidence>
<evidence type="ECO:0000256" key="10">
    <source>
        <dbReference type="ARBA" id="ARBA00050938"/>
    </source>
</evidence>
<comment type="subcellular location">
    <subcellularLocation>
        <location evidence="1">Mitochondrion matrix</location>
    </subcellularLocation>
</comment>
<evidence type="ECO:0000256" key="7">
    <source>
        <dbReference type="ARBA" id="ARBA00023098"/>
    </source>
</evidence>
<comment type="function">
    <text evidence="14">Key enzyme of fatty acid beta-oxidation. Able to isomerize both 3-cis (3Z) and 3-trans (3E) double bonds into the 2-trans (2E) form in a range of enoyl-CoA species, with a preference for (3Z)-enoyl-CoAs over (3E)-enoyl-CoAs. The catalytic efficiency of this enzyme is not affected by the fatty acyl chain length.</text>
</comment>
<comment type="pathway">
    <text evidence="2">Lipid metabolism; fatty acid beta-oxidation.</text>
</comment>
<evidence type="ECO:0000256" key="2">
    <source>
        <dbReference type="ARBA" id="ARBA00005005"/>
    </source>
</evidence>
<evidence type="ECO:0000313" key="17">
    <source>
        <dbReference type="EMBL" id="GIY02792.1"/>
    </source>
</evidence>
<reference evidence="17 18" key="1">
    <citation type="submission" date="2021-06" db="EMBL/GenBank/DDBJ databases">
        <title>Caerostris extrusa draft genome.</title>
        <authorList>
            <person name="Kono N."/>
            <person name="Arakawa K."/>
        </authorList>
    </citation>
    <scope>NUCLEOTIDE SEQUENCE [LARGE SCALE GENOMIC DNA]</scope>
</reference>
<comment type="catalytic activity">
    <reaction evidence="13">
        <text>(3Z)-octenoyl-CoA = (2E)-octenoyl-CoA</text>
        <dbReference type="Rhea" id="RHEA:46044"/>
        <dbReference type="ChEBI" id="CHEBI:62242"/>
        <dbReference type="ChEBI" id="CHEBI:85640"/>
    </reaction>
    <physiologicalReaction direction="left-to-right" evidence="13">
        <dbReference type="Rhea" id="RHEA:46045"/>
    </physiologicalReaction>
</comment>
<dbReference type="GO" id="GO:0006635">
    <property type="term" value="P:fatty acid beta-oxidation"/>
    <property type="evidence" value="ECO:0007669"/>
    <property type="project" value="TreeGrafter"/>
</dbReference>
<evidence type="ECO:0000256" key="1">
    <source>
        <dbReference type="ARBA" id="ARBA00004305"/>
    </source>
</evidence>
<dbReference type="CDD" id="cd06558">
    <property type="entry name" value="crotonase-like"/>
    <property type="match status" value="1"/>
</dbReference>
<dbReference type="Gene3D" id="3.90.226.10">
    <property type="entry name" value="2-enoyl-CoA Hydratase, Chain A, domain 1"/>
    <property type="match status" value="1"/>
</dbReference>
<organism evidence="17 18">
    <name type="scientific">Caerostris extrusa</name>
    <name type="common">Bark spider</name>
    <name type="synonym">Caerostris bankana</name>
    <dbReference type="NCBI Taxonomy" id="172846"/>
    <lineage>
        <taxon>Eukaryota</taxon>
        <taxon>Metazoa</taxon>
        <taxon>Ecdysozoa</taxon>
        <taxon>Arthropoda</taxon>
        <taxon>Chelicerata</taxon>
        <taxon>Arachnida</taxon>
        <taxon>Araneae</taxon>
        <taxon>Araneomorphae</taxon>
        <taxon>Entelegynae</taxon>
        <taxon>Araneoidea</taxon>
        <taxon>Araneidae</taxon>
        <taxon>Caerostris</taxon>
    </lineage>
</organism>
<keyword evidence="7" id="KW-0443">Lipid metabolism</keyword>
<comment type="catalytic activity">
    <reaction evidence="12">
        <text>(3Z)-dodecenoyl-CoA = (2E)-dodecenoyl-CoA</text>
        <dbReference type="Rhea" id="RHEA:23716"/>
        <dbReference type="ChEBI" id="CHEBI:57330"/>
        <dbReference type="ChEBI" id="CHEBI:58543"/>
        <dbReference type="EC" id="5.3.3.8"/>
    </reaction>
    <physiologicalReaction direction="left-to-right" evidence="12">
        <dbReference type="Rhea" id="RHEA:23717"/>
    </physiologicalReaction>
</comment>
<dbReference type="EMBL" id="BPLR01005502">
    <property type="protein sequence ID" value="GIY02792.1"/>
    <property type="molecule type" value="Genomic_DNA"/>
</dbReference>
<comment type="caution">
    <text evidence="17">The sequence shown here is derived from an EMBL/GenBank/DDBJ whole genome shotgun (WGS) entry which is preliminary data.</text>
</comment>
<evidence type="ECO:0000256" key="12">
    <source>
        <dbReference type="ARBA" id="ARBA00052376"/>
    </source>
</evidence>
<comment type="subunit">
    <text evidence="3">Homotrimer.</text>
</comment>
<comment type="catalytic activity">
    <reaction evidence="11">
        <text>(2E)-tetradecenoyl-CoA = (3Z)-tetradecenoyl-CoA</text>
        <dbReference type="Rhea" id="RHEA:29847"/>
        <dbReference type="ChEBI" id="CHEBI:61405"/>
        <dbReference type="ChEBI" id="CHEBI:61968"/>
    </reaction>
    <physiologicalReaction direction="right-to-left" evidence="11">
        <dbReference type="Rhea" id="RHEA:29849"/>
    </physiologicalReaction>
</comment>
<evidence type="ECO:0000256" key="13">
    <source>
        <dbReference type="ARBA" id="ARBA00052542"/>
    </source>
</evidence>
<evidence type="ECO:0000313" key="18">
    <source>
        <dbReference type="Proteomes" id="UP001054945"/>
    </source>
</evidence>
<evidence type="ECO:0000256" key="5">
    <source>
        <dbReference type="ARBA" id="ARBA00022946"/>
    </source>
</evidence>
<keyword evidence="9 17" id="KW-0413">Isomerase</keyword>
<proteinExistence type="predicted"/>
<dbReference type="GO" id="GO:0004165">
    <property type="term" value="F:delta(3)-delta(2)-enoyl-CoA isomerase activity"/>
    <property type="evidence" value="ECO:0007669"/>
    <property type="project" value="UniProtKB-EC"/>
</dbReference>
<keyword evidence="4" id="KW-0276">Fatty acid metabolism</keyword>